<dbReference type="Gene3D" id="3.40.309.10">
    <property type="entry name" value="Aldehyde Dehydrogenase, Chain A, domain 2"/>
    <property type="match status" value="1"/>
</dbReference>
<dbReference type="InterPro" id="IPR016161">
    <property type="entry name" value="Ald_DH/histidinol_DH"/>
</dbReference>
<dbReference type="Proteomes" id="UP000297496">
    <property type="component" value="Unassembled WGS sequence"/>
</dbReference>
<gene>
    <name evidence="4" type="ORF">EXE59_15380</name>
</gene>
<evidence type="ECO:0000259" key="3">
    <source>
        <dbReference type="Pfam" id="PF00171"/>
    </source>
</evidence>
<dbReference type="InterPro" id="IPR016163">
    <property type="entry name" value="Ald_DH_C"/>
</dbReference>
<dbReference type="GO" id="GO:0016620">
    <property type="term" value="F:oxidoreductase activity, acting on the aldehyde or oxo group of donors, NAD or NADP as acceptor"/>
    <property type="evidence" value="ECO:0007669"/>
    <property type="project" value="InterPro"/>
</dbReference>
<accession>A0A4Z1CPJ2</accession>
<organism evidence="4 5">
    <name type="scientific">Nocardioides eburneiflavus</name>
    <dbReference type="NCBI Taxonomy" id="2518372"/>
    <lineage>
        <taxon>Bacteria</taxon>
        <taxon>Bacillati</taxon>
        <taxon>Actinomycetota</taxon>
        <taxon>Actinomycetes</taxon>
        <taxon>Propionibacteriales</taxon>
        <taxon>Nocardioidaceae</taxon>
        <taxon>Nocardioides</taxon>
    </lineage>
</organism>
<feature type="domain" description="Aldehyde dehydrogenase" evidence="3">
    <location>
        <begin position="3"/>
        <end position="186"/>
    </location>
</feature>
<comment type="caution">
    <text evidence="4">The sequence shown here is derived from an EMBL/GenBank/DDBJ whole genome shotgun (WGS) entry which is preliminary data.</text>
</comment>
<sequence length="249" mass="26630">MPLLVPRAALQEAESAAAVAASRFIMGDPRCDSTTLGPLVSVRQRDRVRQHIDRAVADGARVVCGGSEPTGHSTGYFVRPTVLSDVTPDLAIAREEVFGPVLTIIPYDSIDEAVTIANSTDCGLSAAVWGSDDTTLRDVARRLRSGQVIINGGAWNFVAPFGGYKKSGLGRESGTWGLEEFLEVKALRSDRASSAHGMPRTQGVGHADDEVRGGDVLPVARTRLRFEPWRAIVAKTSAKAISSEHKAPR</sequence>
<keyword evidence="5" id="KW-1185">Reference proteome</keyword>
<proteinExistence type="inferred from homology"/>
<dbReference type="SUPFAM" id="SSF53720">
    <property type="entry name" value="ALDH-like"/>
    <property type="match status" value="1"/>
</dbReference>
<dbReference type="EMBL" id="SRRO01000001">
    <property type="protein sequence ID" value="TGN66887.1"/>
    <property type="molecule type" value="Genomic_DNA"/>
</dbReference>
<protein>
    <submittedName>
        <fullName evidence="4">Aldehyde dehydrogenase family protein</fullName>
    </submittedName>
</protein>
<dbReference type="InterPro" id="IPR016162">
    <property type="entry name" value="Ald_DH_N"/>
</dbReference>
<dbReference type="Pfam" id="PF00171">
    <property type="entry name" value="Aldedh"/>
    <property type="match status" value="1"/>
</dbReference>
<dbReference type="Gene3D" id="3.40.605.10">
    <property type="entry name" value="Aldehyde Dehydrogenase, Chain A, domain 1"/>
    <property type="match status" value="1"/>
</dbReference>
<dbReference type="OrthoDB" id="6882680at2"/>
<evidence type="ECO:0000256" key="1">
    <source>
        <dbReference type="ARBA" id="ARBA00009986"/>
    </source>
</evidence>
<dbReference type="PANTHER" id="PTHR42804">
    <property type="entry name" value="ALDEHYDE DEHYDROGENASE"/>
    <property type="match status" value="1"/>
</dbReference>
<dbReference type="InterPro" id="IPR015590">
    <property type="entry name" value="Aldehyde_DH_dom"/>
</dbReference>
<evidence type="ECO:0000313" key="5">
    <source>
        <dbReference type="Proteomes" id="UP000297496"/>
    </source>
</evidence>
<keyword evidence="2" id="KW-0560">Oxidoreductase</keyword>
<name>A0A4Z1CPJ2_9ACTN</name>
<dbReference type="PANTHER" id="PTHR42804:SF1">
    <property type="entry name" value="ALDEHYDE DEHYDROGENASE-RELATED"/>
    <property type="match status" value="1"/>
</dbReference>
<dbReference type="AlphaFoldDB" id="A0A4Z1CPJ2"/>
<evidence type="ECO:0000313" key="4">
    <source>
        <dbReference type="EMBL" id="TGN66887.1"/>
    </source>
</evidence>
<evidence type="ECO:0000256" key="2">
    <source>
        <dbReference type="ARBA" id="ARBA00023002"/>
    </source>
</evidence>
<comment type="similarity">
    <text evidence="1">Belongs to the aldehyde dehydrogenase family.</text>
</comment>
<reference evidence="4 5" key="1">
    <citation type="submission" date="2019-04" db="EMBL/GenBank/DDBJ databases">
        <title>Three New Species of Nocardioides, Nocardioides euryhalodurans sp. nov., Nocardioides seonyuensis sp. nov. and Nocardioides eburneoflavus sp. nov. Isolated from Soil.</title>
        <authorList>
            <person name="Roh S.G."/>
            <person name="Lee C."/>
            <person name="Kim M.-K."/>
            <person name="Kim S.B."/>
        </authorList>
    </citation>
    <scope>NUCLEOTIDE SEQUENCE [LARGE SCALE GENOMIC DNA]</scope>
    <source>
        <strain evidence="4 5">MMS17-SY213</strain>
    </source>
</reference>